<proteinExistence type="predicted"/>
<feature type="transmembrane region" description="Helical" evidence="4">
    <location>
        <begin position="43"/>
        <end position="62"/>
    </location>
</feature>
<evidence type="ECO:0000256" key="1">
    <source>
        <dbReference type="ARBA" id="ARBA00022729"/>
    </source>
</evidence>
<feature type="transmembrane region" description="Helical" evidence="4">
    <location>
        <begin position="469"/>
        <end position="487"/>
    </location>
</feature>
<keyword evidence="1" id="KW-0732">Signal</keyword>
<dbReference type="SUPFAM" id="SSF69318">
    <property type="entry name" value="Integrin alpha N-terminal domain"/>
    <property type="match status" value="1"/>
</dbReference>
<keyword evidence="2" id="KW-0677">Repeat</keyword>
<dbReference type="Gene3D" id="2.120.10.30">
    <property type="entry name" value="TolB, C-terminal domain"/>
    <property type="match status" value="2"/>
</dbReference>
<sequence>MPISIYLQSCLAAVETGFLKLNMFQTGIQDESIIRNERRSTRLFLALLSISVVIIGFYYSIIQFRQTIQIRSPSIIEYSNLPKEVSLQCPCTNAAVKYEEFVNMTPFYHELCQSDFVSDQFIDRLYSLYEQTLNTSISTDAHRIAVFQFETLRTLCQLANKTINDSLETFLQNGFVQTHVVAQETLENQIKSLRTDFINVKSKTFLRTLKSIQNVTAQSLFMTGASVTSVKPRTQFRIGFFENLPYPGINYTFKDGSSCTCSSSTANNCMGLATLNNNTVPGFQTGCYMLSALLNSTLEVCYNQTYINTLTNSSDEYQKLDDSNSYPTVEALLSRMFITHWSHNASFERYFNHCAPTLCQYTVTSMHNFWVIIITLIGFFGGLSSIFRIIAPLLITKLWPIIRKLITRRRTAATQPAETDVNTVLSVSQRLKRLLELMDQKMLDLNLFQSVPPTQDGNILRQECYTTRLYIILSIISFIIFTIFTSTDPQTNRFTPESPSLIKFTQLYQKYSQTLDCPCTQTTIDYQLICSIKPLYHEICSSNFVSSRWINIEFNKSSMKNLLTNDFRYQSQFHFQLLSTLCQMANETVQDSLQSFNRTKFVTNKLINNESFQTQIDSIVEDFKKSLPPLFYRVIQLIETNFEINQFITPMNSEFDIDIVDDESNTNIDLLPFPYKSIEEQQHFGHFSLTPNYTSSPSTVFEFYQQTMIKESKIKIIIPGMVQSWFPFQALLVSTLECFYNETCLSNITQFINTTQSSINITTLKSLSSLNNSQYDKIETLANQLFIRKWDNTSDYQSYFNHCRPLTCQYTYKSRLNFISIGTRIIGFMGGVNVVLCLLLPFIVKLLTEIWNSILQRQRNNSSTVIVSISSRIRFWNYLRTLWISSKKKIEELNLFPTIPLSTDSQIIRRRRHITRIYLILLITALFILIIYTSLNQETVTASVPYPSLSKYEELLIQYPVTLQCPCNRITIKFKKFISQIEPQYHAICSSIFVSQEWLKSIPADFQELPDTTTKDDFRHTLRMQFQTLLMLCKVSQNTLNASLSVFKETDLITTYAISRAEFDNRTKTVIEQFKRSTSNQFIETFKLIQTINHANQLATLFYSNWVFFRKYPDKYAGSFFKDELINVLTRPKKYGTHNCSCGIQSNCSKLSEFQLLISEKPFTELLPGFLRGCMMFDSLLQSTLTCLYNKTCLSFMRASIFDSKPLPYKVLSYSSLVMPNTTIETLLNHMFVSQWFQNISFDLYYNQCAPRSCEYSYALEYNSLYVVTTVIALFGGLTNGLHFLVKLLAIIVYKIVDWRKKKRQIVTNLTSSDIIINNENIEEMSDTVSMPAVQVNMTSVEEQRHPEKIRRDRRMLIALSLLSSVAIISVSVILFMSRNKEQQVISTTIQTITKTSSNFISEPTSTNMCHMTLKNQSQTYPTGLNPVSFVTGDFNRDNIVDLALTNTDSDTISVLLGNNDGTFQARQTYPTGNGSRPTEIATGDLDDDTFLDLEPTTPSITTSSTTTIPKELKWKQSAITVAGGNGQGNRLDQLNQPWGIYVDEDSESIYIVDGGNKRIVRWKFGAHTGEIVAGGKGKGSGIDQMDNPKDIILDKEEKSLIICDSNNMRVVRWSLQNSQDIEILIPGIICWSLAMHSNGDLYISDWNKEQVRRWQQGHKASTTVAGGNGRGNQSNQFNEPDYIFVDKNHSIYVADFMNNRVMKWMKNATKGIRVAPGEMSGENPNSLMQPIGVIVDHMGNIYVSSEKSHQITRWSPGAIEGVPVVGEKESGNGPTQLCGPYDLSFDQQGNLYVADTYNHRIQKFLIDAN</sequence>
<keyword evidence="4" id="KW-1133">Transmembrane helix</keyword>
<dbReference type="InterPro" id="IPR001258">
    <property type="entry name" value="NHL_repeat"/>
</dbReference>
<dbReference type="Gene3D" id="2.40.10.500">
    <property type="match status" value="1"/>
</dbReference>
<organism evidence="5 6">
    <name type="scientific">Adineta steineri</name>
    <dbReference type="NCBI Taxonomy" id="433720"/>
    <lineage>
        <taxon>Eukaryota</taxon>
        <taxon>Metazoa</taxon>
        <taxon>Spiralia</taxon>
        <taxon>Gnathifera</taxon>
        <taxon>Rotifera</taxon>
        <taxon>Eurotatoria</taxon>
        <taxon>Bdelloidea</taxon>
        <taxon>Adinetida</taxon>
        <taxon>Adinetidae</taxon>
        <taxon>Adineta</taxon>
    </lineage>
</organism>
<feature type="transmembrane region" description="Helical" evidence="4">
    <location>
        <begin position="369"/>
        <end position="395"/>
    </location>
</feature>
<dbReference type="SUPFAM" id="SSF101898">
    <property type="entry name" value="NHL repeat"/>
    <property type="match status" value="1"/>
</dbReference>
<evidence type="ECO:0000256" key="2">
    <source>
        <dbReference type="ARBA" id="ARBA00022737"/>
    </source>
</evidence>
<evidence type="ECO:0000313" key="5">
    <source>
        <dbReference type="EMBL" id="CAF1211947.1"/>
    </source>
</evidence>
<dbReference type="PROSITE" id="PS51125">
    <property type="entry name" value="NHL"/>
    <property type="match status" value="1"/>
</dbReference>
<dbReference type="InterPro" id="IPR013517">
    <property type="entry name" value="FG-GAP"/>
</dbReference>
<dbReference type="CDD" id="cd05819">
    <property type="entry name" value="NHL"/>
    <property type="match status" value="1"/>
</dbReference>
<dbReference type="InterPro" id="IPR050952">
    <property type="entry name" value="TRIM-NHL_E3_ligases"/>
</dbReference>
<feature type="transmembrane region" description="Helical" evidence="4">
    <location>
        <begin position="917"/>
        <end position="935"/>
    </location>
</feature>
<dbReference type="InterPro" id="IPR011042">
    <property type="entry name" value="6-blade_b-propeller_TolB-like"/>
</dbReference>
<feature type="transmembrane region" description="Helical" evidence="4">
    <location>
        <begin position="825"/>
        <end position="847"/>
    </location>
</feature>
<evidence type="ECO:0000256" key="3">
    <source>
        <dbReference type="PROSITE-ProRule" id="PRU00504"/>
    </source>
</evidence>
<dbReference type="Proteomes" id="UP000663845">
    <property type="component" value="Unassembled WGS sequence"/>
</dbReference>
<feature type="transmembrane region" description="Helical" evidence="4">
    <location>
        <begin position="1357"/>
        <end position="1377"/>
    </location>
</feature>
<accession>A0A814XBN1</accession>
<evidence type="ECO:0000313" key="6">
    <source>
        <dbReference type="Proteomes" id="UP000663845"/>
    </source>
</evidence>
<dbReference type="InterPro" id="IPR028994">
    <property type="entry name" value="Integrin_alpha_N"/>
</dbReference>
<evidence type="ECO:0008006" key="7">
    <source>
        <dbReference type="Google" id="ProtNLM"/>
    </source>
</evidence>
<feature type="repeat" description="NHL" evidence="3">
    <location>
        <begin position="1770"/>
        <end position="1808"/>
    </location>
</feature>
<evidence type="ECO:0000256" key="4">
    <source>
        <dbReference type="SAM" id="Phobius"/>
    </source>
</evidence>
<dbReference type="Pfam" id="PF13517">
    <property type="entry name" value="FG-GAP_3"/>
    <property type="match status" value="1"/>
</dbReference>
<feature type="transmembrane region" description="Helical" evidence="4">
    <location>
        <begin position="1265"/>
        <end position="1294"/>
    </location>
</feature>
<dbReference type="EMBL" id="CAJNOG010000384">
    <property type="protein sequence ID" value="CAF1211947.1"/>
    <property type="molecule type" value="Genomic_DNA"/>
</dbReference>
<dbReference type="Gene3D" id="2.30.30.100">
    <property type="match status" value="1"/>
</dbReference>
<name>A0A814XBN1_9BILA</name>
<reference evidence="5" key="1">
    <citation type="submission" date="2021-02" db="EMBL/GenBank/DDBJ databases">
        <authorList>
            <person name="Nowell W R."/>
        </authorList>
    </citation>
    <scope>NUCLEOTIDE SEQUENCE</scope>
</reference>
<keyword evidence="4" id="KW-0472">Membrane</keyword>
<dbReference type="Pfam" id="PF01436">
    <property type="entry name" value="NHL"/>
    <property type="match status" value="1"/>
</dbReference>
<gene>
    <name evidence="5" type="ORF">JYZ213_LOCUS27505</name>
</gene>
<comment type="caution">
    <text evidence="5">The sequence shown here is derived from an EMBL/GenBank/DDBJ whole genome shotgun (WGS) entry which is preliminary data.</text>
</comment>
<protein>
    <recommendedName>
        <fullName evidence="7">NHL repeat containing protein</fullName>
    </recommendedName>
</protein>
<keyword evidence="4" id="KW-0812">Transmembrane</keyword>
<dbReference type="PANTHER" id="PTHR24104">
    <property type="entry name" value="E3 UBIQUITIN-PROTEIN LIGASE NHLRC1-RELATED"/>
    <property type="match status" value="1"/>
</dbReference>